<gene>
    <name evidence="2" type="ORF">COCON_G00078060</name>
</gene>
<evidence type="ECO:0000313" key="2">
    <source>
        <dbReference type="EMBL" id="KAJ8276054.1"/>
    </source>
</evidence>
<name>A0A9Q1DP36_CONCO</name>
<evidence type="ECO:0000313" key="3">
    <source>
        <dbReference type="Proteomes" id="UP001152803"/>
    </source>
</evidence>
<proteinExistence type="predicted"/>
<accession>A0A9Q1DP36</accession>
<feature type="region of interest" description="Disordered" evidence="1">
    <location>
        <begin position="137"/>
        <end position="165"/>
    </location>
</feature>
<dbReference type="AlphaFoldDB" id="A0A9Q1DP36"/>
<protein>
    <submittedName>
        <fullName evidence="2">Uncharacterized protein</fullName>
    </submittedName>
</protein>
<feature type="region of interest" description="Disordered" evidence="1">
    <location>
        <begin position="61"/>
        <end position="124"/>
    </location>
</feature>
<sequence length="165" mass="18344">MFSSFFHHVGPLWIFHPKPQTPPPAHRPDRKRCHKNRKLRGFSQEARVPNTIVGARGLVLRQSRRHRKRRQGPLRHGAARTDQQAQVSISPALKHTVPDDDLDVPMGSQYASITPSRDVPAPRDLAAPPVLRALRPLGFGQREQTELGAPGTDGKTTGQKICAPE</sequence>
<reference evidence="2" key="1">
    <citation type="journal article" date="2023" name="Science">
        <title>Genome structures resolve the early diversification of teleost fishes.</title>
        <authorList>
            <person name="Parey E."/>
            <person name="Louis A."/>
            <person name="Montfort J."/>
            <person name="Bouchez O."/>
            <person name="Roques C."/>
            <person name="Iampietro C."/>
            <person name="Lluch J."/>
            <person name="Castinel A."/>
            <person name="Donnadieu C."/>
            <person name="Desvignes T."/>
            <person name="Floi Bucao C."/>
            <person name="Jouanno E."/>
            <person name="Wen M."/>
            <person name="Mejri S."/>
            <person name="Dirks R."/>
            <person name="Jansen H."/>
            <person name="Henkel C."/>
            <person name="Chen W.J."/>
            <person name="Zahm M."/>
            <person name="Cabau C."/>
            <person name="Klopp C."/>
            <person name="Thompson A.W."/>
            <person name="Robinson-Rechavi M."/>
            <person name="Braasch I."/>
            <person name="Lecointre G."/>
            <person name="Bobe J."/>
            <person name="Postlethwait J.H."/>
            <person name="Berthelot C."/>
            <person name="Roest Crollius H."/>
            <person name="Guiguen Y."/>
        </authorList>
    </citation>
    <scope>NUCLEOTIDE SEQUENCE</scope>
    <source>
        <strain evidence="2">Concon-B</strain>
    </source>
</reference>
<comment type="caution">
    <text evidence="2">The sequence shown here is derived from an EMBL/GenBank/DDBJ whole genome shotgun (WGS) entry which is preliminary data.</text>
</comment>
<keyword evidence="3" id="KW-1185">Reference proteome</keyword>
<dbReference type="EMBL" id="JAFJMO010000005">
    <property type="protein sequence ID" value="KAJ8276054.1"/>
    <property type="molecule type" value="Genomic_DNA"/>
</dbReference>
<evidence type="ECO:0000256" key="1">
    <source>
        <dbReference type="SAM" id="MobiDB-lite"/>
    </source>
</evidence>
<dbReference type="Proteomes" id="UP001152803">
    <property type="component" value="Unassembled WGS sequence"/>
</dbReference>
<organism evidence="2 3">
    <name type="scientific">Conger conger</name>
    <name type="common">Conger eel</name>
    <name type="synonym">Muraena conger</name>
    <dbReference type="NCBI Taxonomy" id="82655"/>
    <lineage>
        <taxon>Eukaryota</taxon>
        <taxon>Metazoa</taxon>
        <taxon>Chordata</taxon>
        <taxon>Craniata</taxon>
        <taxon>Vertebrata</taxon>
        <taxon>Euteleostomi</taxon>
        <taxon>Actinopterygii</taxon>
        <taxon>Neopterygii</taxon>
        <taxon>Teleostei</taxon>
        <taxon>Anguilliformes</taxon>
        <taxon>Congridae</taxon>
        <taxon>Conger</taxon>
    </lineage>
</organism>
<feature type="compositionally biased region" description="Basic residues" evidence="1">
    <location>
        <begin position="62"/>
        <end position="73"/>
    </location>
</feature>